<dbReference type="Pfam" id="PF10469">
    <property type="entry name" value="AKAP7_NLS"/>
    <property type="match status" value="1"/>
</dbReference>
<evidence type="ECO:0000259" key="2">
    <source>
        <dbReference type="SMART" id="SM00322"/>
    </source>
</evidence>
<dbReference type="OrthoDB" id="277832at2759"/>
<dbReference type="PANTHER" id="PTHR13360">
    <property type="entry name" value="ACTIVATING SIGNAL COINTEGRATOR 1 COMPLEX SUBUNIT 1"/>
    <property type="match status" value="1"/>
</dbReference>
<dbReference type="Gene3D" id="3.90.1140.10">
    <property type="entry name" value="Cyclic phosphodiesterase"/>
    <property type="match status" value="1"/>
</dbReference>
<dbReference type="PANTHER" id="PTHR13360:SF1">
    <property type="entry name" value="ACTIVATING SIGNAL COINTEGRATOR 1 COMPLEX SUBUNIT 1"/>
    <property type="match status" value="1"/>
</dbReference>
<dbReference type="InterPro" id="IPR036612">
    <property type="entry name" value="KH_dom_type_1_sf"/>
</dbReference>
<dbReference type="InterPro" id="IPR004087">
    <property type="entry name" value="KH_dom"/>
</dbReference>
<evidence type="ECO:0000313" key="3">
    <source>
        <dbReference type="EMBL" id="CAD7077191.1"/>
    </source>
</evidence>
<dbReference type="InParanoid" id="A0A7R8UAY7"/>
<dbReference type="Pfam" id="PF00013">
    <property type="entry name" value="KH_1"/>
    <property type="match status" value="1"/>
</dbReference>
<dbReference type="EMBL" id="LR899009">
    <property type="protein sequence ID" value="CAD7077191.1"/>
    <property type="molecule type" value="Genomic_DNA"/>
</dbReference>
<keyword evidence="1" id="KW-0694">RNA-binding</keyword>
<dbReference type="SUPFAM" id="SSF55144">
    <property type="entry name" value="LigT-like"/>
    <property type="match status" value="1"/>
</dbReference>
<evidence type="ECO:0000256" key="1">
    <source>
        <dbReference type="PROSITE-ProRule" id="PRU00117"/>
    </source>
</evidence>
<sequence>MDVLSPQLVWVGPRCYRVNGSQTLENFATPAETGYVEEDLYSDDEEAEDFKIELTDNQRYKTSYHIPSFFFSQIIGSKGMTKKRIEAETKTQIRIPKPGVEGDVVIIGPTAKSVVSARRKVNLIVLAARNKQQFTHFLCVPFNNQGIIDSYSKFKGQLLAENRTFDESLFQNPKKLHLTLVTLSLMDNEDRAYAAQLLHECHETIIKPTLEDCGPIRVHLRGLEYMNDDPSAVDVLYGKIESEPLQMIADNMADYFTAKRLTQKKTESVKMHVTLINSLFRDDLNQQNEYGQQQRRTTFDARWIMERFGKFEFGSFILTDIHLSQRYSTACDGFYEATAIVKL</sequence>
<dbReference type="Gene3D" id="3.30.1370.10">
    <property type="entry name" value="K Homology domain, type 1"/>
    <property type="match status" value="1"/>
</dbReference>
<organism evidence="3 4">
    <name type="scientific">Hermetia illucens</name>
    <name type="common">Black soldier fly</name>
    <dbReference type="NCBI Taxonomy" id="343691"/>
    <lineage>
        <taxon>Eukaryota</taxon>
        <taxon>Metazoa</taxon>
        <taxon>Ecdysozoa</taxon>
        <taxon>Arthropoda</taxon>
        <taxon>Hexapoda</taxon>
        <taxon>Insecta</taxon>
        <taxon>Pterygota</taxon>
        <taxon>Neoptera</taxon>
        <taxon>Endopterygota</taxon>
        <taxon>Diptera</taxon>
        <taxon>Brachycera</taxon>
        <taxon>Stratiomyomorpha</taxon>
        <taxon>Stratiomyidae</taxon>
        <taxon>Hermetiinae</taxon>
        <taxon>Hermetia</taxon>
    </lineage>
</organism>
<accession>A0A7R8UAY7</accession>
<dbReference type="CDD" id="cd22419">
    <property type="entry name" value="KH-I_ASCC1"/>
    <property type="match status" value="1"/>
</dbReference>
<dbReference type="GO" id="GO:0003723">
    <property type="term" value="F:RNA binding"/>
    <property type="evidence" value="ECO:0007669"/>
    <property type="project" value="UniProtKB-UniRule"/>
</dbReference>
<dbReference type="GO" id="GO:0005634">
    <property type="term" value="C:nucleus"/>
    <property type="evidence" value="ECO:0007669"/>
    <property type="project" value="TreeGrafter"/>
</dbReference>
<dbReference type="OMA" id="CLAHFQT"/>
<dbReference type="GO" id="GO:0006307">
    <property type="term" value="P:DNA alkylation repair"/>
    <property type="evidence" value="ECO:0007669"/>
    <property type="project" value="InterPro"/>
</dbReference>
<protein>
    <recommendedName>
        <fullName evidence="2">K Homology domain-containing protein</fullName>
    </recommendedName>
</protein>
<reference evidence="3 4" key="1">
    <citation type="submission" date="2020-11" db="EMBL/GenBank/DDBJ databases">
        <authorList>
            <person name="Wallbank WR R."/>
            <person name="Pardo Diaz C."/>
            <person name="Kozak K."/>
            <person name="Martin S."/>
            <person name="Jiggins C."/>
            <person name="Moest M."/>
            <person name="Warren A I."/>
            <person name="Generalovic N T."/>
            <person name="Byers J.R.P. K."/>
            <person name="Montejo-Kovacevich G."/>
            <person name="Yen C E."/>
        </authorList>
    </citation>
    <scope>NUCLEOTIDE SEQUENCE [LARGE SCALE GENOMIC DNA]</scope>
</reference>
<gene>
    <name evidence="3" type="ORF">HERILL_LOCUS559</name>
</gene>
<feature type="domain" description="K Homology" evidence="2">
    <location>
        <begin position="58"/>
        <end position="126"/>
    </location>
</feature>
<name>A0A7R8UAY7_HERIL</name>
<dbReference type="Proteomes" id="UP000594454">
    <property type="component" value="Chromosome 1"/>
</dbReference>
<dbReference type="SUPFAM" id="SSF54791">
    <property type="entry name" value="Eukaryotic type KH-domain (KH-domain type I)"/>
    <property type="match status" value="1"/>
</dbReference>
<dbReference type="SMART" id="SM00322">
    <property type="entry name" value="KH"/>
    <property type="match status" value="1"/>
</dbReference>
<dbReference type="InterPro" id="IPR047538">
    <property type="entry name" value="KH-I_ASCC1"/>
</dbReference>
<dbReference type="InterPro" id="IPR009210">
    <property type="entry name" value="ASCC1"/>
</dbReference>
<evidence type="ECO:0000313" key="4">
    <source>
        <dbReference type="Proteomes" id="UP000594454"/>
    </source>
</evidence>
<dbReference type="FunCoup" id="A0A7R8UAY7">
    <property type="interactions" value="1574"/>
</dbReference>
<proteinExistence type="predicted"/>
<dbReference type="PIRSF" id="PIRSF027019">
    <property type="entry name" value="Euk_LigT"/>
    <property type="match status" value="1"/>
</dbReference>
<dbReference type="AlphaFoldDB" id="A0A7R8UAY7"/>
<dbReference type="GO" id="GO:0006355">
    <property type="term" value="P:regulation of DNA-templated transcription"/>
    <property type="evidence" value="ECO:0007669"/>
    <property type="project" value="TreeGrafter"/>
</dbReference>
<dbReference type="InterPro" id="IPR019510">
    <property type="entry name" value="AKAP7-like_phosphoesterase"/>
</dbReference>
<dbReference type="InterPro" id="IPR004088">
    <property type="entry name" value="KH_dom_type_1"/>
</dbReference>
<dbReference type="PROSITE" id="PS50084">
    <property type="entry name" value="KH_TYPE_1"/>
    <property type="match status" value="1"/>
</dbReference>
<keyword evidence="4" id="KW-1185">Reference proteome</keyword>
<dbReference type="InterPro" id="IPR009097">
    <property type="entry name" value="Cyclic_Pdiesterase"/>
</dbReference>